<name>A0A0N4WN94_HAEPC</name>
<dbReference type="WBParaSite" id="HPLM_0001274501-mRNA-1">
    <property type="protein sequence ID" value="HPLM_0001274501-mRNA-1"/>
    <property type="gene ID" value="HPLM_0001274501"/>
</dbReference>
<evidence type="ECO:0000256" key="1">
    <source>
        <dbReference type="SAM" id="MobiDB-lite"/>
    </source>
</evidence>
<reference evidence="4" key="1">
    <citation type="submission" date="2017-02" db="UniProtKB">
        <authorList>
            <consortium name="WormBaseParasite"/>
        </authorList>
    </citation>
    <scope>IDENTIFICATION</scope>
</reference>
<proteinExistence type="predicted"/>
<organism evidence="4">
    <name type="scientific">Haemonchus placei</name>
    <name type="common">Barber's pole worm</name>
    <dbReference type="NCBI Taxonomy" id="6290"/>
    <lineage>
        <taxon>Eukaryota</taxon>
        <taxon>Metazoa</taxon>
        <taxon>Ecdysozoa</taxon>
        <taxon>Nematoda</taxon>
        <taxon>Chromadorea</taxon>
        <taxon>Rhabditida</taxon>
        <taxon>Rhabditina</taxon>
        <taxon>Rhabditomorpha</taxon>
        <taxon>Strongyloidea</taxon>
        <taxon>Trichostrongylidae</taxon>
        <taxon>Haemonchus</taxon>
    </lineage>
</organism>
<sequence>MRLTLLDVYFSADFESAFKISQTILSTKLWRWFSEDAQQKQAQKLVVPSRVVPSGRLRHPSGPLGSAAGRRVLGTTKYGRRQSSSGGLE</sequence>
<dbReference type="AlphaFoldDB" id="A0A0N4WN94"/>
<evidence type="ECO:0000313" key="2">
    <source>
        <dbReference type="EMBL" id="VDO46591.1"/>
    </source>
</evidence>
<keyword evidence="3" id="KW-1185">Reference proteome</keyword>
<protein>
    <submittedName>
        <fullName evidence="2 4">Uncharacterized protein</fullName>
    </submittedName>
</protein>
<feature type="region of interest" description="Disordered" evidence="1">
    <location>
        <begin position="53"/>
        <end position="89"/>
    </location>
</feature>
<accession>A0A0N4WN94</accession>
<reference evidence="2 3" key="2">
    <citation type="submission" date="2018-11" db="EMBL/GenBank/DDBJ databases">
        <authorList>
            <consortium name="Pathogen Informatics"/>
        </authorList>
    </citation>
    <scope>NUCLEOTIDE SEQUENCE [LARGE SCALE GENOMIC DNA]</scope>
    <source>
        <strain evidence="2 3">MHpl1</strain>
    </source>
</reference>
<dbReference type="Proteomes" id="UP000268014">
    <property type="component" value="Unassembled WGS sequence"/>
</dbReference>
<evidence type="ECO:0000313" key="3">
    <source>
        <dbReference type="Proteomes" id="UP000268014"/>
    </source>
</evidence>
<gene>
    <name evidence="2" type="ORF">HPLM_LOCUS12737</name>
</gene>
<evidence type="ECO:0000313" key="4">
    <source>
        <dbReference type="WBParaSite" id="HPLM_0001274501-mRNA-1"/>
    </source>
</evidence>
<dbReference type="EMBL" id="UZAF01017959">
    <property type="protein sequence ID" value="VDO46591.1"/>
    <property type="molecule type" value="Genomic_DNA"/>
</dbReference>